<organism evidence="5 6">
    <name type="scientific">Staphylotrichum tortipilum</name>
    <dbReference type="NCBI Taxonomy" id="2831512"/>
    <lineage>
        <taxon>Eukaryota</taxon>
        <taxon>Fungi</taxon>
        <taxon>Dikarya</taxon>
        <taxon>Ascomycota</taxon>
        <taxon>Pezizomycotina</taxon>
        <taxon>Sordariomycetes</taxon>
        <taxon>Sordariomycetidae</taxon>
        <taxon>Sordariales</taxon>
        <taxon>Chaetomiaceae</taxon>
        <taxon>Staphylotrichum</taxon>
    </lineage>
</organism>
<dbReference type="AlphaFoldDB" id="A0AAN6ME13"/>
<accession>A0AAN6ME13</accession>
<comment type="similarity">
    <text evidence="1">Belongs to the NmrA-type oxidoreductase family.</text>
</comment>
<dbReference type="PANTHER" id="PTHR42748:SF30">
    <property type="entry name" value="NMRA-LIKE DOMAIN-CONTAINING PROTEIN"/>
    <property type="match status" value="1"/>
</dbReference>
<dbReference type="Proteomes" id="UP001303889">
    <property type="component" value="Unassembled WGS sequence"/>
</dbReference>
<dbReference type="InterPro" id="IPR051164">
    <property type="entry name" value="NmrA-like_oxidored"/>
</dbReference>
<proteinExistence type="inferred from homology"/>
<dbReference type="InterPro" id="IPR036291">
    <property type="entry name" value="NAD(P)-bd_dom_sf"/>
</dbReference>
<sequence length="312" mass="32794">MAPPNVFVCTATGTQGGAVARALLALGWSVTTTTRDPSSPAAQALAAQGVTVHAASSFLDNAALVPAISGCDLLFLNVLPVLTDPALEATHAKNLLSLAAAAGIRHVVYSTSLVLPEPPGTAALLSAAAASKREVEVHLASLSPASIPTWTVLRPGFFMTNFLLPLVSFLYPGAVETGVFTLAFAPDTPLPMVDPKDIGAFAAAAFQDPHRFGGKEIDLVSEVVEVERAMEVMRKGTGKGIKARYLGDGEVEEATKVNPMLIIQKQLREVSKGGVVGDVERVKSWGVEVGTFEGFVERERVAFGETYRALEV</sequence>
<comment type="caution">
    <text evidence="5">The sequence shown here is derived from an EMBL/GenBank/DDBJ whole genome shotgun (WGS) entry which is preliminary data.</text>
</comment>
<protein>
    <recommendedName>
        <fullName evidence="4">NmrA-like domain-containing protein</fullName>
    </recommendedName>
</protein>
<keyword evidence="2" id="KW-0521">NADP</keyword>
<evidence type="ECO:0000259" key="4">
    <source>
        <dbReference type="Pfam" id="PF05368"/>
    </source>
</evidence>
<dbReference type="PANTHER" id="PTHR42748">
    <property type="entry name" value="NITROGEN METABOLITE REPRESSION PROTEIN NMRA FAMILY MEMBER"/>
    <property type="match status" value="1"/>
</dbReference>
<feature type="domain" description="NmrA-like" evidence="4">
    <location>
        <begin position="6"/>
        <end position="253"/>
    </location>
</feature>
<evidence type="ECO:0000256" key="3">
    <source>
        <dbReference type="ARBA" id="ARBA00023002"/>
    </source>
</evidence>
<dbReference type="InterPro" id="IPR008030">
    <property type="entry name" value="NmrA-like"/>
</dbReference>
<dbReference type="GO" id="GO:0016491">
    <property type="term" value="F:oxidoreductase activity"/>
    <property type="evidence" value="ECO:0007669"/>
    <property type="project" value="UniProtKB-KW"/>
</dbReference>
<evidence type="ECO:0000313" key="6">
    <source>
        <dbReference type="Proteomes" id="UP001303889"/>
    </source>
</evidence>
<keyword evidence="6" id="KW-1185">Reference proteome</keyword>
<dbReference type="GO" id="GO:0005634">
    <property type="term" value="C:nucleus"/>
    <property type="evidence" value="ECO:0007669"/>
    <property type="project" value="TreeGrafter"/>
</dbReference>
<evidence type="ECO:0000256" key="1">
    <source>
        <dbReference type="ARBA" id="ARBA00006328"/>
    </source>
</evidence>
<keyword evidence="3" id="KW-0560">Oxidoreductase</keyword>
<evidence type="ECO:0000256" key="2">
    <source>
        <dbReference type="ARBA" id="ARBA00022857"/>
    </source>
</evidence>
<dbReference type="SUPFAM" id="SSF51735">
    <property type="entry name" value="NAD(P)-binding Rossmann-fold domains"/>
    <property type="match status" value="1"/>
</dbReference>
<dbReference type="Pfam" id="PF05368">
    <property type="entry name" value="NmrA"/>
    <property type="match status" value="1"/>
</dbReference>
<name>A0AAN6ME13_9PEZI</name>
<dbReference type="Gene3D" id="3.40.50.720">
    <property type="entry name" value="NAD(P)-binding Rossmann-like Domain"/>
    <property type="match status" value="1"/>
</dbReference>
<gene>
    <name evidence="5" type="ORF">C8A05DRAFT_38195</name>
</gene>
<dbReference type="EMBL" id="MU855976">
    <property type="protein sequence ID" value="KAK3898223.1"/>
    <property type="molecule type" value="Genomic_DNA"/>
</dbReference>
<reference evidence="5" key="2">
    <citation type="submission" date="2023-05" db="EMBL/GenBank/DDBJ databases">
        <authorList>
            <consortium name="Lawrence Berkeley National Laboratory"/>
            <person name="Steindorff A."/>
            <person name="Hensen N."/>
            <person name="Bonometti L."/>
            <person name="Westerberg I."/>
            <person name="Brannstrom I.O."/>
            <person name="Guillou S."/>
            <person name="Cros-Aarteil S."/>
            <person name="Calhoun S."/>
            <person name="Haridas S."/>
            <person name="Kuo A."/>
            <person name="Mondo S."/>
            <person name="Pangilinan J."/>
            <person name="Riley R."/>
            <person name="Labutti K."/>
            <person name="Andreopoulos B."/>
            <person name="Lipzen A."/>
            <person name="Chen C."/>
            <person name="Yanf M."/>
            <person name="Daum C."/>
            <person name="Ng V."/>
            <person name="Clum A."/>
            <person name="Ohm R."/>
            <person name="Martin F."/>
            <person name="Silar P."/>
            <person name="Natvig D."/>
            <person name="Lalanne C."/>
            <person name="Gautier V."/>
            <person name="Ament-Velasquez S.L."/>
            <person name="Kruys A."/>
            <person name="Hutchinson M.I."/>
            <person name="Powell A.J."/>
            <person name="Barry K."/>
            <person name="Miller A.N."/>
            <person name="Grigoriev I.V."/>
            <person name="Debuchy R."/>
            <person name="Gladieux P."/>
            <person name="Thoren M.H."/>
            <person name="Johannesson H."/>
        </authorList>
    </citation>
    <scope>NUCLEOTIDE SEQUENCE</scope>
    <source>
        <strain evidence="5">CBS 103.79</strain>
    </source>
</reference>
<evidence type="ECO:0000313" key="5">
    <source>
        <dbReference type="EMBL" id="KAK3898223.1"/>
    </source>
</evidence>
<reference evidence="5" key="1">
    <citation type="journal article" date="2023" name="Mol. Phylogenet. Evol.">
        <title>Genome-scale phylogeny and comparative genomics of the fungal order Sordariales.</title>
        <authorList>
            <person name="Hensen N."/>
            <person name="Bonometti L."/>
            <person name="Westerberg I."/>
            <person name="Brannstrom I.O."/>
            <person name="Guillou S."/>
            <person name="Cros-Aarteil S."/>
            <person name="Calhoun S."/>
            <person name="Haridas S."/>
            <person name="Kuo A."/>
            <person name="Mondo S."/>
            <person name="Pangilinan J."/>
            <person name="Riley R."/>
            <person name="LaButti K."/>
            <person name="Andreopoulos B."/>
            <person name="Lipzen A."/>
            <person name="Chen C."/>
            <person name="Yan M."/>
            <person name="Daum C."/>
            <person name="Ng V."/>
            <person name="Clum A."/>
            <person name="Steindorff A."/>
            <person name="Ohm R.A."/>
            <person name="Martin F."/>
            <person name="Silar P."/>
            <person name="Natvig D.O."/>
            <person name="Lalanne C."/>
            <person name="Gautier V."/>
            <person name="Ament-Velasquez S.L."/>
            <person name="Kruys A."/>
            <person name="Hutchinson M.I."/>
            <person name="Powell A.J."/>
            <person name="Barry K."/>
            <person name="Miller A.N."/>
            <person name="Grigoriev I.V."/>
            <person name="Debuchy R."/>
            <person name="Gladieux P."/>
            <person name="Hiltunen Thoren M."/>
            <person name="Johannesson H."/>
        </authorList>
    </citation>
    <scope>NUCLEOTIDE SEQUENCE</scope>
    <source>
        <strain evidence="5">CBS 103.79</strain>
    </source>
</reference>